<dbReference type="RefSeq" id="WP_157139299.1">
    <property type="nucleotide sequence ID" value="NZ_AP022314.1"/>
</dbReference>
<dbReference type="EMBL" id="AP022314">
    <property type="protein sequence ID" value="BBU21207.1"/>
    <property type="molecule type" value="Genomic_DNA"/>
</dbReference>
<evidence type="ECO:0000313" key="2">
    <source>
        <dbReference type="EMBL" id="BBU21207.1"/>
    </source>
</evidence>
<gene>
    <name evidence="2" type="ORF">MYXE_09960</name>
</gene>
<evidence type="ECO:0000313" key="3">
    <source>
        <dbReference type="Proteomes" id="UP000464624"/>
    </source>
</evidence>
<proteinExistence type="predicted"/>
<feature type="region of interest" description="Disordered" evidence="1">
    <location>
        <begin position="1"/>
        <end position="26"/>
    </location>
</feature>
<dbReference type="AlphaFoldDB" id="A0AAD1GY10"/>
<evidence type="ECO:0000256" key="1">
    <source>
        <dbReference type="SAM" id="MobiDB-lite"/>
    </source>
</evidence>
<feature type="compositionally biased region" description="Basic and acidic residues" evidence="1">
    <location>
        <begin position="8"/>
        <end position="20"/>
    </location>
</feature>
<dbReference type="Proteomes" id="UP000464624">
    <property type="component" value="Chromosome"/>
</dbReference>
<protein>
    <submittedName>
        <fullName evidence="2">Uncharacterized protein</fullName>
    </submittedName>
</protein>
<dbReference type="KEGG" id="mxe:MYXE_09960"/>
<sequence>MPGPFADWRLRHGGQDEGPRLRLPGPAGGPATVFELTESTDATVVKLVRDAAG</sequence>
<name>A0AAD1GY10_MYCXE</name>
<reference evidence="2 3" key="1">
    <citation type="submission" date="2019-12" db="EMBL/GenBank/DDBJ databases">
        <title>Complete genome sequence of Mycolicibacterium xenopi str. JCM15661T.</title>
        <authorList>
            <person name="Yoshida M."/>
            <person name="Fukano H."/>
            <person name="Asakura T."/>
            <person name="Hoshino Y."/>
        </authorList>
    </citation>
    <scope>NUCLEOTIDE SEQUENCE [LARGE SCALE GENOMIC DNA]</scope>
    <source>
        <strain evidence="2 3">JCM 15661T</strain>
    </source>
</reference>
<accession>A0AAD1GY10</accession>
<organism evidence="2 3">
    <name type="scientific">Mycobacterium xenopi</name>
    <dbReference type="NCBI Taxonomy" id="1789"/>
    <lineage>
        <taxon>Bacteria</taxon>
        <taxon>Bacillati</taxon>
        <taxon>Actinomycetota</taxon>
        <taxon>Actinomycetes</taxon>
        <taxon>Mycobacteriales</taxon>
        <taxon>Mycobacteriaceae</taxon>
        <taxon>Mycobacterium</taxon>
    </lineage>
</organism>